<dbReference type="GO" id="GO:0046592">
    <property type="term" value="F:polyamine oxidase activity"/>
    <property type="evidence" value="ECO:0007669"/>
    <property type="project" value="TreeGrafter"/>
</dbReference>
<dbReference type="InterPro" id="IPR050281">
    <property type="entry name" value="Flavin_monoamine_oxidase"/>
</dbReference>
<comment type="caution">
    <text evidence="4">The sequence shown here is derived from an EMBL/GenBank/DDBJ whole genome shotgun (WGS) entry which is preliminary data.</text>
</comment>
<dbReference type="Proteomes" id="UP000610124">
    <property type="component" value="Unassembled WGS sequence"/>
</dbReference>
<dbReference type="PANTHER" id="PTHR10742:SF386">
    <property type="entry name" value="LYSINE-SPECIFIC HISTONE DEMETHYLASE 1A"/>
    <property type="match status" value="1"/>
</dbReference>
<evidence type="ECO:0000256" key="1">
    <source>
        <dbReference type="ARBA" id="ARBA00005995"/>
    </source>
</evidence>
<dbReference type="OrthoDB" id="337830at2"/>
<comment type="similarity">
    <text evidence="1">Belongs to the flavin monoamine oxidase family.</text>
</comment>
<reference evidence="4" key="2">
    <citation type="submission" date="2020-09" db="EMBL/GenBank/DDBJ databases">
        <authorList>
            <person name="Sun Q."/>
            <person name="Ohkuma M."/>
        </authorList>
    </citation>
    <scope>NUCLEOTIDE SEQUENCE</scope>
    <source>
        <strain evidence="4">JCM 4434</strain>
    </source>
</reference>
<keyword evidence="2" id="KW-0560">Oxidoreductase</keyword>
<dbReference type="Gene3D" id="3.50.50.60">
    <property type="entry name" value="FAD/NAD(P)-binding domain"/>
    <property type="match status" value="1"/>
</dbReference>
<dbReference type="InterPro" id="IPR002937">
    <property type="entry name" value="Amino_oxidase"/>
</dbReference>
<protein>
    <submittedName>
        <fullName evidence="4">Amine oxidase</fullName>
    </submittedName>
</protein>
<dbReference type="AlphaFoldDB" id="A0A8H9LKP5"/>
<evidence type="ECO:0000256" key="2">
    <source>
        <dbReference type="ARBA" id="ARBA00023002"/>
    </source>
</evidence>
<dbReference type="SUPFAM" id="SSF51905">
    <property type="entry name" value="FAD/NAD(P)-binding domain"/>
    <property type="match status" value="1"/>
</dbReference>
<evidence type="ECO:0000313" key="4">
    <source>
        <dbReference type="EMBL" id="GGU67667.1"/>
    </source>
</evidence>
<evidence type="ECO:0000259" key="3">
    <source>
        <dbReference type="Pfam" id="PF01593"/>
    </source>
</evidence>
<dbReference type="EMBL" id="BMUB01000003">
    <property type="protein sequence ID" value="GGU67667.1"/>
    <property type="molecule type" value="Genomic_DNA"/>
</dbReference>
<dbReference type="PANTHER" id="PTHR10742">
    <property type="entry name" value="FLAVIN MONOAMINE OXIDASE"/>
    <property type="match status" value="1"/>
</dbReference>
<dbReference type="PRINTS" id="PR00419">
    <property type="entry name" value="ADXRDTASE"/>
</dbReference>
<gene>
    <name evidence="4" type="ORF">GCM10010502_18660</name>
</gene>
<organism evidence="4 5">
    <name type="scientific">Kitasatospora aureofaciens</name>
    <name type="common">Streptomyces aureofaciens</name>
    <dbReference type="NCBI Taxonomy" id="1894"/>
    <lineage>
        <taxon>Bacteria</taxon>
        <taxon>Bacillati</taxon>
        <taxon>Actinomycetota</taxon>
        <taxon>Actinomycetes</taxon>
        <taxon>Kitasatosporales</taxon>
        <taxon>Streptomycetaceae</taxon>
        <taxon>Kitasatospora</taxon>
    </lineage>
</organism>
<dbReference type="GeneID" id="97485024"/>
<reference evidence="4" key="1">
    <citation type="journal article" date="2014" name="Int. J. Syst. Evol. Microbiol.">
        <title>Complete genome sequence of Corynebacterium casei LMG S-19264T (=DSM 44701T), isolated from a smear-ripened cheese.</title>
        <authorList>
            <consortium name="US DOE Joint Genome Institute (JGI-PGF)"/>
            <person name="Walter F."/>
            <person name="Albersmeier A."/>
            <person name="Kalinowski J."/>
            <person name="Ruckert C."/>
        </authorList>
    </citation>
    <scope>NUCLEOTIDE SEQUENCE</scope>
    <source>
        <strain evidence="4">JCM 4434</strain>
    </source>
</reference>
<dbReference type="Pfam" id="PF01593">
    <property type="entry name" value="Amino_oxidase"/>
    <property type="match status" value="1"/>
</dbReference>
<name>A0A8H9LKP5_KITAU</name>
<evidence type="ECO:0000313" key="5">
    <source>
        <dbReference type="Proteomes" id="UP000610124"/>
    </source>
</evidence>
<sequence length="398" mass="41559">MTDVIVIGAGASGLNCARLVSREGLSVVVYEARERLGGRIRTHRPADGGPPLELGAQVVHGDRNPVHELLGPGRTRAVPRRVTARIVEDGANREMGALSSGRRAPWQLEAVLQRSPGVTGLSVASWLRAFGSTGAEAVAVLEWFRQNWAADPEELSAAGIARAHCGDTVGEGEFAVEGGFDRLPERLADGLDVRLGEPVRELLYEPGRVTVRTDAGVSSARAVVITVPPAVPVPGLPAWKLAAAADLPAGDGYCAVVTLDRVAPDTMIVFDVDGHTGFTRCAAGRSEVLVVAKADAAASLRTAGSELSALLATALPWTVGAAVLDVEVADWGRDPYTGGAFTAPRAGLEGAARRWAEPVDDTLFFAGEATVAGEQLPWVQGALASGERAAEQVLKALR</sequence>
<feature type="domain" description="Amine oxidase" evidence="3">
    <location>
        <begin position="12"/>
        <end position="394"/>
    </location>
</feature>
<dbReference type="GO" id="GO:0006598">
    <property type="term" value="P:polyamine catabolic process"/>
    <property type="evidence" value="ECO:0007669"/>
    <property type="project" value="TreeGrafter"/>
</dbReference>
<proteinExistence type="inferred from homology"/>
<accession>A0A8H9LKP5</accession>
<dbReference type="InterPro" id="IPR036188">
    <property type="entry name" value="FAD/NAD-bd_sf"/>
</dbReference>
<dbReference type="RefSeq" id="WP_141763797.1">
    <property type="nucleotide sequence ID" value="NZ_BMUB01000003.1"/>
</dbReference>